<evidence type="ECO:0000313" key="3">
    <source>
        <dbReference type="Proteomes" id="UP000004367"/>
    </source>
</evidence>
<accession>H5UUB0</accession>
<protein>
    <submittedName>
        <fullName evidence="2">Uncharacterized protein</fullName>
    </submittedName>
</protein>
<sequence length="206" mass="20657">MSDLRRCAWTAAAVVGLSTSGHVLGGGASPSLVAAALVTTLAVVLAALVTNTTRPLHPVVLTPVLGAFQAFAHAVFHVVDGTGVVDVAAHAGHPGHAAAASHVAGGLRAAAGPTSEVVTHTATHAHAMGLSPLMVTSHLLATVLLAWLLGPAVRQVRTLVRRATPHVPVIAARVPLPASFAHPPLVVSRDVVAAVGLRGPPGLLRA</sequence>
<proteinExistence type="predicted"/>
<keyword evidence="1" id="KW-1133">Transmembrane helix</keyword>
<feature type="transmembrane region" description="Helical" evidence="1">
    <location>
        <begin position="56"/>
        <end position="76"/>
    </location>
</feature>
<keyword evidence="1" id="KW-0472">Membrane</keyword>
<gene>
    <name evidence="2" type="ORF">MOPEL_100_00060</name>
</gene>
<name>H5UUB0_9MICO</name>
<comment type="caution">
    <text evidence="2">The sequence shown here is derived from an EMBL/GenBank/DDBJ whole genome shotgun (WGS) entry which is preliminary data.</text>
</comment>
<feature type="transmembrane region" description="Helical" evidence="1">
    <location>
        <begin position="133"/>
        <end position="153"/>
    </location>
</feature>
<dbReference type="STRING" id="1089455.MOPEL_100_00060"/>
<evidence type="ECO:0000256" key="1">
    <source>
        <dbReference type="SAM" id="Phobius"/>
    </source>
</evidence>
<dbReference type="AlphaFoldDB" id="H5UUB0"/>
<dbReference type="Proteomes" id="UP000004367">
    <property type="component" value="Unassembled WGS sequence"/>
</dbReference>
<dbReference type="RefSeq" id="WP_009483161.1">
    <property type="nucleotide sequence ID" value="NZ_BAFE01000077.1"/>
</dbReference>
<keyword evidence="1" id="KW-0812">Transmembrane</keyword>
<keyword evidence="3" id="KW-1185">Reference proteome</keyword>
<evidence type="ECO:0000313" key="2">
    <source>
        <dbReference type="EMBL" id="GAB49318.1"/>
    </source>
</evidence>
<reference evidence="2 3" key="1">
    <citation type="submission" date="2012-02" db="EMBL/GenBank/DDBJ databases">
        <title>Whole genome shotgun sequence of Mobilicoccus pelagius NBRC 104925.</title>
        <authorList>
            <person name="Yoshida Y."/>
            <person name="Hosoyama A."/>
            <person name="Tsuchikane K."/>
            <person name="Katsumata H."/>
            <person name="Yamazaki S."/>
            <person name="Fujita N."/>
        </authorList>
    </citation>
    <scope>NUCLEOTIDE SEQUENCE [LARGE SCALE GENOMIC DNA]</scope>
    <source>
        <strain evidence="2 3">NBRC 104925</strain>
    </source>
</reference>
<organism evidence="2 3">
    <name type="scientific">Mobilicoccus pelagius NBRC 104925</name>
    <dbReference type="NCBI Taxonomy" id="1089455"/>
    <lineage>
        <taxon>Bacteria</taxon>
        <taxon>Bacillati</taxon>
        <taxon>Actinomycetota</taxon>
        <taxon>Actinomycetes</taxon>
        <taxon>Micrococcales</taxon>
        <taxon>Dermatophilaceae</taxon>
        <taxon>Mobilicoccus</taxon>
    </lineage>
</organism>
<dbReference type="EMBL" id="BAFE01000077">
    <property type="protein sequence ID" value="GAB49318.1"/>
    <property type="molecule type" value="Genomic_DNA"/>
</dbReference>
<feature type="transmembrane region" description="Helical" evidence="1">
    <location>
        <begin position="31"/>
        <end position="49"/>
    </location>
</feature>